<dbReference type="GO" id="GO:0005634">
    <property type="term" value="C:nucleus"/>
    <property type="evidence" value="ECO:0007669"/>
    <property type="project" value="UniProtKB-SubCell"/>
</dbReference>
<protein>
    <recommendedName>
        <fullName evidence="4">RNA-directed DNA polymerase</fullName>
        <ecNumber evidence="4">2.7.7.49</ecNumber>
    </recommendedName>
</protein>
<keyword evidence="7" id="KW-0548">Nucleotidyltransferase</keyword>
<dbReference type="Gene3D" id="3.30.70.270">
    <property type="match status" value="2"/>
</dbReference>
<dbReference type="InterPro" id="IPR000477">
    <property type="entry name" value="RT_dom"/>
</dbReference>
<evidence type="ECO:0000259" key="19">
    <source>
        <dbReference type="PROSITE" id="PS50878"/>
    </source>
</evidence>
<evidence type="ECO:0000256" key="9">
    <source>
        <dbReference type="ARBA" id="ARBA00022750"/>
    </source>
</evidence>
<keyword evidence="9" id="KW-0064">Aspartyl protease</keyword>
<evidence type="ECO:0000256" key="17">
    <source>
        <dbReference type="PROSITE-ProRule" id="PRU00047"/>
    </source>
</evidence>
<dbReference type="EC" id="2.7.7.49" evidence="4"/>
<keyword evidence="11" id="KW-0378">Hydrolase</keyword>
<keyword evidence="10" id="KW-0255">Endonuclease</keyword>
<dbReference type="SUPFAM" id="SSF57756">
    <property type="entry name" value="Retrovirus zinc finger-like domains"/>
    <property type="match status" value="1"/>
</dbReference>
<proteinExistence type="predicted"/>
<dbReference type="InterPro" id="IPR054465">
    <property type="entry name" value="Integrase_p58-like_C"/>
</dbReference>
<dbReference type="Gene3D" id="1.10.340.70">
    <property type="match status" value="1"/>
</dbReference>
<dbReference type="InterPro" id="IPR001878">
    <property type="entry name" value="Znf_CCHC"/>
</dbReference>
<evidence type="ECO:0000256" key="6">
    <source>
        <dbReference type="ARBA" id="ARBA00022679"/>
    </source>
</evidence>
<dbReference type="OrthoDB" id="4067902at2759"/>
<dbReference type="HOGENOM" id="CLU_000384_38_1_1"/>
<dbReference type="GO" id="GO:0006508">
    <property type="term" value="P:proteolysis"/>
    <property type="evidence" value="ECO:0007669"/>
    <property type="project" value="InterPro"/>
</dbReference>
<evidence type="ECO:0000313" key="21">
    <source>
        <dbReference type="EMBL" id="CCK73394.1"/>
    </source>
</evidence>
<evidence type="ECO:0000256" key="15">
    <source>
        <dbReference type="ARBA" id="ARBA00025590"/>
    </source>
</evidence>
<reference evidence="21 22" key="1">
    <citation type="journal article" date="2011" name="Proc. Natl. Acad. Sci. U.S.A.">
        <title>Evolutionary erosion of yeast sex chromosomes by mating-type switching accidents.</title>
        <authorList>
            <person name="Gordon J.L."/>
            <person name="Armisen D."/>
            <person name="Proux-Wera E."/>
            <person name="Oheigeartaigh S.S."/>
            <person name="Byrne K.P."/>
            <person name="Wolfe K.H."/>
        </authorList>
    </citation>
    <scope>NUCLEOTIDE SEQUENCE [LARGE SCALE GENOMIC DNA]</scope>
    <source>
        <strain evidence="22">ATCC 10597 / BCRC 20456 / CBS 421 / NBRC 0211 / NRRL Y-12639</strain>
    </source>
</reference>
<keyword evidence="22" id="KW-1185">Reference proteome</keyword>
<dbReference type="FunFam" id="1.10.340.70:FF:000001">
    <property type="entry name" value="Retrovirus-related Pol polyprotein from transposon gypsy-like Protein"/>
    <property type="match status" value="1"/>
</dbReference>
<comment type="function">
    <text evidence="15">Reverse transcriptase/ribonuclease H (RT) is a multifunctional enzyme that catalyzes the conversion of the retro-elements RNA genome into dsDNA within the VLP. The enzyme displays a DNA polymerase activity that can copy either DNA or RNA templates, and a ribonuclease H (RNase H) activity that cleaves the RNA strand of RNA-DNA heteroduplexes during plus-strand synthesis and hydrolyzes RNA primers. The conversion leads to a linear dsDNA copy of the retrotransposon that includes long terminal repeats (LTRs) at both ends.</text>
</comment>
<dbReference type="FunFam" id="3.30.420.10:FF:000032">
    <property type="entry name" value="Retrovirus-related Pol polyprotein from transposon 297-like Protein"/>
    <property type="match status" value="1"/>
</dbReference>
<dbReference type="GO" id="GO:0004190">
    <property type="term" value="F:aspartic-type endopeptidase activity"/>
    <property type="evidence" value="ECO:0007669"/>
    <property type="project" value="UniProtKB-KW"/>
</dbReference>
<dbReference type="InterPro" id="IPR021109">
    <property type="entry name" value="Peptidase_aspartic_dom_sf"/>
</dbReference>
<comment type="subcellular location">
    <subcellularLocation>
        <location evidence="3">Cytoplasm</location>
    </subcellularLocation>
    <subcellularLocation>
        <location evidence="2">Nucleus</location>
    </subcellularLocation>
</comment>
<evidence type="ECO:0000313" key="22">
    <source>
        <dbReference type="Proteomes" id="UP000000689"/>
    </source>
</evidence>
<dbReference type="Pfam" id="PF00078">
    <property type="entry name" value="RVT_1"/>
    <property type="match status" value="1"/>
</dbReference>
<dbReference type="InterPro" id="IPR001969">
    <property type="entry name" value="Aspartic_peptidase_AS"/>
</dbReference>
<dbReference type="PROSITE" id="PS50878">
    <property type="entry name" value="RT_POL"/>
    <property type="match status" value="1"/>
</dbReference>
<dbReference type="GeneID" id="13927082"/>
<dbReference type="CDD" id="cd01647">
    <property type="entry name" value="RT_LTR"/>
    <property type="match status" value="1"/>
</dbReference>
<dbReference type="KEGG" id="ndi:NDAI_0G04090"/>
<keyword evidence="8" id="KW-0540">Nuclease</keyword>
<dbReference type="CDD" id="cd00303">
    <property type="entry name" value="retropepsin_like"/>
    <property type="match status" value="1"/>
</dbReference>
<dbReference type="PROSITE" id="PS00141">
    <property type="entry name" value="ASP_PROTEASE"/>
    <property type="match status" value="1"/>
</dbReference>
<dbReference type="Pfam" id="PF13650">
    <property type="entry name" value="Asp_protease_2"/>
    <property type="match status" value="1"/>
</dbReference>
<comment type="function">
    <text evidence="16">Integrase (IN) targets the VLP to the nucleus, where a subparticle preintegration complex (PIC) containing at least integrase and the newly synthesized dsDNA copy of the retrotransposon must transit the nuclear membrane. Once in the nucleus, integrase performs the integration of the dsDNA into the host genome.</text>
</comment>
<dbReference type="SUPFAM" id="SSF50630">
    <property type="entry name" value="Acid proteases"/>
    <property type="match status" value="1"/>
</dbReference>
<dbReference type="InterPro" id="IPR041588">
    <property type="entry name" value="Integrase_H2C2"/>
</dbReference>
<evidence type="ECO:0000256" key="13">
    <source>
        <dbReference type="ARBA" id="ARBA00022918"/>
    </source>
</evidence>
<evidence type="ECO:0000256" key="1">
    <source>
        <dbReference type="ARBA" id="ARBA00000077"/>
    </source>
</evidence>
<evidence type="ECO:0000256" key="8">
    <source>
        <dbReference type="ARBA" id="ARBA00022722"/>
    </source>
</evidence>
<keyword evidence="17" id="KW-0479">Metal-binding</keyword>
<evidence type="ECO:0000256" key="14">
    <source>
        <dbReference type="ARBA" id="ARBA00023242"/>
    </source>
</evidence>
<dbReference type="SMART" id="SM00343">
    <property type="entry name" value="ZnF_C2HC"/>
    <property type="match status" value="1"/>
</dbReference>
<dbReference type="Proteomes" id="UP000000689">
    <property type="component" value="Chromosome 7"/>
</dbReference>
<keyword evidence="17" id="KW-0862">Zinc</keyword>
<dbReference type="InterPro" id="IPR041373">
    <property type="entry name" value="RT_RNaseH"/>
</dbReference>
<dbReference type="EMBL" id="HE580273">
    <property type="protein sequence ID" value="CCK73394.1"/>
    <property type="molecule type" value="Genomic_DNA"/>
</dbReference>
<dbReference type="FunFam" id="3.30.70.270:FF:000026">
    <property type="entry name" value="Transposon Ty3-G Gag-Pol polyprotein"/>
    <property type="match status" value="1"/>
</dbReference>
<evidence type="ECO:0000256" key="4">
    <source>
        <dbReference type="ARBA" id="ARBA00012493"/>
    </source>
</evidence>
<dbReference type="InterPro" id="IPR001584">
    <property type="entry name" value="Integrase_cat-core"/>
</dbReference>
<feature type="domain" description="Reverse transcriptase" evidence="19">
    <location>
        <begin position="517"/>
        <end position="696"/>
    </location>
</feature>
<evidence type="ECO:0000256" key="16">
    <source>
        <dbReference type="ARBA" id="ARBA00025615"/>
    </source>
</evidence>
<organism evidence="21 22">
    <name type="scientific">Naumovozyma dairenensis (strain ATCC 10597 / BCRC 20456 / CBS 421 / NBRC 0211 / NRRL Y-12639)</name>
    <name type="common">Saccharomyces dairenensis</name>
    <dbReference type="NCBI Taxonomy" id="1071378"/>
    <lineage>
        <taxon>Eukaryota</taxon>
        <taxon>Fungi</taxon>
        <taxon>Dikarya</taxon>
        <taxon>Ascomycota</taxon>
        <taxon>Saccharomycotina</taxon>
        <taxon>Saccharomycetes</taxon>
        <taxon>Saccharomycetales</taxon>
        <taxon>Saccharomycetaceae</taxon>
        <taxon>Naumovozyma</taxon>
    </lineage>
</organism>
<evidence type="ECO:0000259" key="20">
    <source>
        <dbReference type="PROSITE" id="PS50994"/>
    </source>
</evidence>
<dbReference type="eggNOG" id="KOG0017">
    <property type="taxonomic scope" value="Eukaryota"/>
</dbReference>
<dbReference type="InterPro" id="IPR050951">
    <property type="entry name" value="Retrovirus_Pol_polyprotein"/>
</dbReference>
<evidence type="ECO:0000256" key="12">
    <source>
        <dbReference type="ARBA" id="ARBA00022884"/>
    </source>
</evidence>
<evidence type="ECO:0000256" key="5">
    <source>
        <dbReference type="ARBA" id="ARBA00022490"/>
    </source>
</evidence>
<keyword evidence="9" id="KW-0645">Protease</keyword>
<comment type="catalytic activity">
    <reaction evidence="1">
        <text>Endonucleolytic cleavage to 5'-phosphomonoester.</text>
        <dbReference type="EC" id="3.1.26.4"/>
    </reaction>
</comment>
<name>J7RE75_NAUDC</name>
<dbReference type="OMA" id="ANESTTW"/>
<keyword evidence="14" id="KW-0539">Nucleus</keyword>
<dbReference type="InterPro" id="IPR043502">
    <property type="entry name" value="DNA/RNA_pol_sf"/>
</dbReference>
<evidence type="ECO:0000256" key="2">
    <source>
        <dbReference type="ARBA" id="ARBA00004123"/>
    </source>
</evidence>
<feature type="domain" description="Integrase catalytic" evidence="20">
    <location>
        <begin position="1062"/>
        <end position="1221"/>
    </location>
</feature>
<dbReference type="GO" id="GO:0003964">
    <property type="term" value="F:RNA-directed DNA polymerase activity"/>
    <property type="evidence" value="ECO:0007669"/>
    <property type="project" value="UniProtKB-KW"/>
</dbReference>
<evidence type="ECO:0000259" key="18">
    <source>
        <dbReference type="PROSITE" id="PS50158"/>
    </source>
</evidence>
<dbReference type="InterPro" id="IPR043128">
    <property type="entry name" value="Rev_trsase/Diguanyl_cyclase"/>
</dbReference>
<dbReference type="Gene3D" id="3.10.10.10">
    <property type="entry name" value="HIV Type 1 Reverse Transcriptase, subunit A, domain 1"/>
    <property type="match status" value="1"/>
</dbReference>
<dbReference type="InterPro" id="IPR036397">
    <property type="entry name" value="RNaseH_sf"/>
</dbReference>
<accession>J7RE75</accession>
<dbReference type="CDD" id="cd09274">
    <property type="entry name" value="RNase_HI_RT_Ty3"/>
    <property type="match status" value="1"/>
</dbReference>
<keyword evidence="13" id="KW-0695">RNA-directed DNA polymerase</keyword>
<dbReference type="GO" id="GO:0005737">
    <property type="term" value="C:cytoplasm"/>
    <property type="evidence" value="ECO:0007669"/>
    <property type="project" value="UniProtKB-SubCell"/>
</dbReference>
<dbReference type="Gene3D" id="3.30.420.10">
    <property type="entry name" value="Ribonuclease H-like superfamily/Ribonuclease H"/>
    <property type="match status" value="1"/>
</dbReference>
<evidence type="ECO:0000256" key="3">
    <source>
        <dbReference type="ARBA" id="ARBA00004496"/>
    </source>
</evidence>
<dbReference type="SUPFAM" id="SSF56672">
    <property type="entry name" value="DNA/RNA polymerases"/>
    <property type="match status" value="1"/>
</dbReference>
<dbReference type="Gene3D" id="2.40.70.10">
    <property type="entry name" value="Acid Proteases"/>
    <property type="match status" value="1"/>
</dbReference>
<dbReference type="Pfam" id="PF17921">
    <property type="entry name" value="Integrase_H2C2"/>
    <property type="match status" value="1"/>
</dbReference>
<keyword evidence="17" id="KW-0863">Zinc-finger</keyword>
<evidence type="ECO:0000256" key="11">
    <source>
        <dbReference type="ARBA" id="ARBA00022801"/>
    </source>
</evidence>
<feature type="domain" description="CCHC-type" evidence="18">
    <location>
        <begin position="212"/>
        <end position="227"/>
    </location>
</feature>
<dbReference type="PROSITE" id="PS50158">
    <property type="entry name" value="ZF_CCHC"/>
    <property type="match status" value="1"/>
</dbReference>
<keyword evidence="6" id="KW-0808">Transferase</keyword>
<dbReference type="GO" id="GO:0003723">
    <property type="term" value="F:RNA binding"/>
    <property type="evidence" value="ECO:0007669"/>
    <property type="project" value="UniProtKB-KW"/>
</dbReference>
<dbReference type="RefSeq" id="XP_003980070.1">
    <property type="nucleotide sequence ID" value="XM_003980021.1"/>
</dbReference>
<dbReference type="PROSITE" id="PS50994">
    <property type="entry name" value="INTEGRASE"/>
    <property type="match status" value="1"/>
</dbReference>
<dbReference type="GO" id="GO:0004523">
    <property type="term" value="F:RNA-DNA hybrid ribonuclease activity"/>
    <property type="evidence" value="ECO:0007669"/>
    <property type="project" value="UniProtKB-EC"/>
</dbReference>
<dbReference type="Pfam" id="PF17917">
    <property type="entry name" value="RT_RNaseH"/>
    <property type="match status" value="1"/>
</dbReference>
<dbReference type="PANTHER" id="PTHR37984:SF5">
    <property type="entry name" value="PROTEIN NYNRIN-LIKE"/>
    <property type="match status" value="1"/>
</dbReference>
<dbReference type="GO" id="GO:0008270">
    <property type="term" value="F:zinc ion binding"/>
    <property type="evidence" value="ECO:0007669"/>
    <property type="project" value="UniProtKB-KW"/>
</dbReference>
<dbReference type="InterPro" id="IPR036875">
    <property type="entry name" value="Znf_CCHC_sf"/>
</dbReference>
<dbReference type="InterPro" id="IPR012337">
    <property type="entry name" value="RNaseH-like_sf"/>
</dbReference>
<dbReference type="SUPFAM" id="SSF53098">
    <property type="entry name" value="Ribonuclease H-like"/>
    <property type="match status" value="1"/>
</dbReference>
<evidence type="ECO:0000256" key="10">
    <source>
        <dbReference type="ARBA" id="ARBA00022759"/>
    </source>
</evidence>
<sequence length="1430" mass="166011">MRQTTESTTQNNERQGNMVNFLKIVKTFKGEPDEYFTWKAAMQGNKELFEVSDRQFMAGLYNYFEGNAANWLKNTTFNSYEEFWLTLDTKYQSDKNNEIAINFRSLMSPPKKIRTYREYVNHFENRLAFLPADFKDSSWKLACFLFPLQLGLQDAIRSQNPQNVQEAIVIGENRSIMFKDSILDPRFCGLVSDVHGDNTKGNQHHNTPSIVCYICGRPGHKSNECRNSKNRQFGRHRYNQKSFRKSGPNTIPISDLSYKKLNRSPVVYINNLHVSPQGDHPSFSTENITLINELQNSITSHEHQALINELPHVTTKFSNKQKVQALLDTGASSNIIDPTWANRLNFITRKLTKPIHCKTGDGTMSEISHACKVKFIIDGEPFTLSALIAPFTLTSAIILGMPFINNHPNILRSALKTMVQPSELVPWRTIRNDITNKNNEVHLCWISTSDSSTEPPSEITKEFGDILVEKIPARDEHTKTIHHQITLKEGATPVFQRAYRMAEEERKALEDELKDLMKDNKISPSDSPFAAPVIYVKKKDGSRRLCVDYRRLNEITVKARYPIPLIDDLFDQLRGATIFSKLDLVSGYHQVPIAEGDRYKTAFITQRGQYQWNVMPFGLTNAPATFQRLMNHILREYIGKFCIVYLDDILIYSKTEEEHIKHITNIMQALREHHLFAKRSKCSFFLHQVGFLGHVINSTGIHSDPEKIVCIKNWSAPKDNKSCQRFLGLIGYYRRFIKDFSNIAKPLREYANDKSKKVKWNKEQEFAFEKLKRALLEAPVLKPFDHNLDVVVTTDASNTAIGGTLELFKDGRFYGVVAYMSKALHGHELNWPIREKEFFAIICCLEKWRHYLLGKKFKLYTDHQSLKYVLTERSFKLRLARWWEDMAEYSFEIDYIKGKTNHVDALSRINLMDTESTERTISRISLDPQYLTTLRKEYQKDPELLDIYSNLQKDTPLPRKFVTIIKHYSFKDGLLYYSAKIPFDSRLVIPKGTIRQTLIHLHHDSLLAGHPGSFRTYQNLVHDYYWPNMVSIIEQYTRTCPQCQRNKHSRILPPGIFQPLAVPYRPWSSIGIDFVSGMKEAHNFNCVLVVIDRLTKMARFIPTKKTIDASHCADLLINHIICHHGVPDEIVSDRDKLFTGKIWDRLKQRLRIHLKFTTSYNPASNGQTERTNDTMRKIVASYTNQHATDWPMYCSVAAFAYNNTYQSSIKTTPFFANYGFHPRLPGFTNPILDHSQNNEEQQTPSTSQSNLDYHLQALQNIMVSIQTNMADAQDRQSIHFNEHHRVTNFKVGDSVLVHKDAYNNKPFTKFHHLWYGPFKIIETLGDQTYRLNSQLGNRRTNTFHVRRLKLYNHRQDNAYNVPHTDYKNKLHLIERVVRIFRNSTCEVQWSNAETWDTSIIPLHIIFNSEYRHLLDPYYNPSTQEITVTSS</sequence>
<dbReference type="PANTHER" id="PTHR37984">
    <property type="entry name" value="PROTEIN CBG26694"/>
    <property type="match status" value="1"/>
</dbReference>
<dbReference type="Pfam" id="PF00098">
    <property type="entry name" value="zf-CCHC"/>
    <property type="match status" value="1"/>
</dbReference>
<dbReference type="Pfam" id="PF22938">
    <property type="entry name" value="Integrase_p58_C"/>
    <property type="match status" value="1"/>
</dbReference>
<dbReference type="GO" id="GO:0015074">
    <property type="term" value="P:DNA integration"/>
    <property type="evidence" value="ECO:0007669"/>
    <property type="project" value="InterPro"/>
</dbReference>
<evidence type="ECO:0000256" key="7">
    <source>
        <dbReference type="ARBA" id="ARBA00022695"/>
    </source>
</evidence>
<keyword evidence="12" id="KW-0694">RNA-binding</keyword>
<gene>
    <name evidence="21" type="primary">NDAI0G04090</name>
    <name evidence="21" type="ordered locus">NDAI_0G04090</name>
</gene>
<keyword evidence="5" id="KW-0963">Cytoplasm</keyword>